<dbReference type="PANTHER" id="PTHR47111:SF1">
    <property type="entry name" value="SET AND MYND DOMAIN-CONTAINING PROTEIN 4"/>
    <property type="match status" value="1"/>
</dbReference>
<dbReference type="PANTHER" id="PTHR47111">
    <property type="entry name" value="BCDNA.LD29892"/>
    <property type="match status" value="1"/>
</dbReference>
<dbReference type="Gene3D" id="1.25.40.10">
    <property type="entry name" value="Tetratricopeptide repeat domain"/>
    <property type="match status" value="1"/>
</dbReference>
<dbReference type="EnsemblMetazoa" id="AMAM003922-RA">
    <property type="protein sequence ID" value="AMAM003922-PA"/>
    <property type="gene ID" value="AMAM003922"/>
</dbReference>
<organism evidence="1 2">
    <name type="scientific">Anopheles maculatus</name>
    <dbReference type="NCBI Taxonomy" id="74869"/>
    <lineage>
        <taxon>Eukaryota</taxon>
        <taxon>Metazoa</taxon>
        <taxon>Ecdysozoa</taxon>
        <taxon>Arthropoda</taxon>
        <taxon>Hexapoda</taxon>
        <taxon>Insecta</taxon>
        <taxon>Pterygota</taxon>
        <taxon>Neoptera</taxon>
        <taxon>Endopterygota</taxon>
        <taxon>Diptera</taxon>
        <taxon>Nematocera</taxon>
        <taxon>Culicoidea</taxon>
        <taxon>Culicidae</taxon>
        <taxon>Anophelinae</taxon>
        <taxon>Anopheles</taxon>
        <taxon>Anopheles maculatus group</taxon>
    </lineage>
</organism>
<dbReference type="VEuPathDB" id="VectorBase:AMAM003922"/>
<evidence type="ECO:0000313" key="1">
    <source>
        <dbReference type="EnsemblMetazoa" id="AMAM003922-PA"/>
    </source>
</evidence>
<proteinExistence type="predicted"/>
<name>A0A182SCC3_9DIPT</name>
<keyword evidence="2" id="KW-1185">Reference proteome</keyword>
<dbReference type="InterPro" id="IPR011990">
    <property type="entry name" value="TPR-like_helical_dom_sf"/>
</dbReference>
<protein>
    <submittedName>
        <fullName evidence="1">Uncharacterized protein</fullName>
    </submittedName>
</protein>
<sequence length="188" mass="21591">MDPNQERRYSARDLFEQLPTSWKASLRELLRVNPNALQNKPALLGEIVNQIRLHSLQARLNLGADVKDNGKACESRIKGNQMYHPRVMKYDEALKYYNEAIAFAQKGSADRAFVYANRSIICLEQEMYAECLVNIRLARESNYPKRFDGILAVREAKAKAACLAKIATKYRTKHNKASGNRNNRNHHQ</sequence>
<evidence type="ECO:0000313" key="2">
    <source>
        <dbReference type="Proteomes" id="UP000075901"/>
    </source>
</evidence>
<accession>A0A182SCC3</accession>
<reference evidence="1" key="2">
    <citation type="submission" date="2020-05" db="UniProtKB">
        <authorList>
            <consortium name="EnsemblMetazoa"/>
        </authorList>
    </citation>
    <scope>IDENTIFICATION</scope>
    <source>
        <strain evidence="1">maculatus3</strain>
    </source>
</reference>
<reference evidence="2" key="1">
    <citation type="submission" date="2013-09" db="EMBL/GenBank/DDBJ databases">
        <title>The Genome Sequence of Anopheles maculatus species B.</title>
        <authorList>
            <consortium name="The Broad Institute Genomics Platform"/>
            <person name="Neafsey D.E."/>
            <person name="Besansky N."/>
            <person name="Howell P."/>
            <person name="Walton C."/>
            <person name="Young S.K."/>
            <person name="Zeng Q."/>
            <person name="Gargeya S."/>
            <person name="Fitzgerald M."/>
            <person name="Haas B."/>
            <person name="Abouelleil A."/>
            <person name="Allen A.W."/>
            <person name="Alvarado L."/>
            <person name="Arachchi H.M."/>
            <person name="Berlin A.M."/>
            <person name="Chapman S.B."/>
            <person name="Gainer-Dewar J."/>
            <person name="Goldberg J."/>
            <person name="Griggs A."/>
            <person name="Gujja S."/>
            <person name="Hansen M."/>
            <person name="Howarth C."/>
            <person name="Imamovic A."/>
            <person name="Ireland A."/>
            <person name="Larimer J."/>
            <person name="McCowan C."/>
            <person name="Murphy C."/>
            <person name="Pearson M."/>
            <person name="Poon T.W."/>
            <person name="Priest M."/>
            <person name="Roberts A."/>
            <person name="Saif S."/>
            <person name="Shea T."/>
            <person name="Sisk P."/>
            <person name="Sykes S."/>
            <person name="Wortman J."/>
            <person name="Nusbaum C."/>
            <person name="Birren B."/>
        </authorList>
    </citation>
    <scope>NUCLEOTIDE SEQUENCE [LARGE SCALE GENOMIC DNA]</scope>
    <source>
        <strain evidence="2">maculatus3</strain>
    </source>
</reference>
<dbReference type="SUPFAM" id="SSF48452">
    <property type="entry name" value="TPR-like"/>
    <property type="match status" value="1"/>
</dbReference>
<dbReference type="Proteomes" id="UP000075901">
    <property type="component" value="Unassembled WGS sequence"/>
</dbReference>
<dbReference type="AlphaFoldDB" id="A0A182SCC3"/>